<evidence type="ECO:0000313" key="2">
    <source>
        <dbReference type="EMBL" id="THU58602.1"/>
    </source>
</evidence>
<accession>A0A4S8JCP2</accession>
<reference evidence="2 3" key="1">
    <citation type="journal article" date="2019" name="Nat. Plants">
        <title>Genome sequencing of Musa balbisiana reveals subgenome evolution and function divergence in polyploid bananas.</title>
        <authorList>
            <person name="Yao X."/>
        </authorList>
    </citation>
    <scope>NUCLEOTIDE SEQUENCE [LARGE SCALE GENOMIC DNA]</scope>
    <source>
        <strain evidence="3">cv. DH-PKW</strain>
        <tissue evidence="2">Leaves</tissue>
    </source>
</reference>
<proteinExistence type="predicted"/>
<organism evidence="2 3">
    <name type="scientific">Musa balbisiana</name>
    <name type="common">Banana</name>
    <dbReference type="NCBI Taxonomy" id="52838"/>
    <lineage>
        <taxon>Eukaryota</taxon>
        <taxon>Viridiplantae</taxon>
        <taxon>Streptophyta</taxon>
        <taxon>Embryophyta</taxon>
        <taxon>Tracheophyta</taxon>
        <taxon>Spermatophyta</taxon>
        <taxon>Magnoliopsida</taxon>
        <taxon>Liliopsida</taxon>
        <taxon>Zingiberales</taxon>
        <taxon>Musaceae</taxon>
        <taxon>Musa</taxon>
    </lineage>
</organism>
<dbReference type="STRING" id="52838.A0A4S8JCP2"/>
<evidence type="ECO:0000313" key="3">
    <source>
        <dbReference type="Proteomes" id="UP000317650"/>
    </source>
</evidence>
<dbReference type="Proteomes" id="UP000317650">
    <property type="component" value="Chromosome 3"/>
</dbReference>
<gene>
    <name evidence="2" type="ORF">C4D60_Mb03t16100</name>
</gene>
<dbReference type="AlphaFoldDB" id="A0A4S8JCP2"/>
<comment type="caution">
    <text evidence="2">The sequence shown here is derived from an EMBL/GenBank/DDBJ whole genome shotgun (WGS) entry which is preliminary data.</text>
</comment>
<name>A0A4S8JCP2_MUSBA</name>
<feature type="region of interest" description="Disordered" evidence="1">
    <location>
        <begin position="1"/>
        <end position="46"/>
    </location>
</feature>
<protein>
    <submittedName>
        <fullName evidence="2">Uncharacterized protein</fullName>
    </submittedName>
</protein>
<dbReference type="EMBL" id="PYDT01000006">
    <property type="protein sequence ID" value="THU58602.1"/>
    <property type="molecule type" value="Genomic_DNA"/>
</dbReference>
<sequence>MGDISREDEEDSQGGSPHSHQGSQDLMGQIPPPTPRVKPQSPLLFTPPIRMFPLQRHEEMHPPNDPWMPNSSRYEDVLDEAQTCKPFIRKHKLHWQR</sequence>
<feature type="compositionally biased region" description="Acidic residues" evidence="1">
    <location>
        <begin position="1"/>
        <end position="12"/>
    </location>
</feature>
<feature type="compositionally biased region" description="Low complexity" evidence="1">
    <location>
        <begin position="13"/>
        <end position="24"/>
    </location>
</feature>
<evidence type="ECO:0000256" key="1">
    <source>
        <dbReference type="SAM" id="MobiDB-lite"/>
    </source>
</evidence>
<keyword evidence="3" id="KW-1185">Reference proteome</keyword>